<keyword evidence="12" id="KW-0413">Isomerase</keyword>
<dbReference type="InterPro" id="IPR011009">
    <property type="entry name" value="Kinase-like_dom_sf"/>
</dbReference>
<name>A0A0M4CUT2_9BACT</name>
<dbReference type="InterPro" id="IPR032091">
    <property type="entry name" value="Malt_amylase-like_C"/>
</dbReference>
<proteinExistence type="inferred from homology"/>
<dbReference type="FunFam" id="3.20.20.80:FF:000055">
    <property type="entry name" value="Trehalose synthase"/>
    <property type="match status" value="1"/>
</dbReference>
<dbReference type="Pfam" id="PF18085">
    <property type="entry name" value="Mak_N_cap"/>
    <property type="match status" value="1"/>
</dbReference>
<dbReference type="Gene3D" id="3.90.1200.10">
    <property type="match status" value="1"/>
</dbReference>
<dbReference type="Pfam" id="PF00128">
    <property type="entry name" value="Alpha-amylase"/>
    <property type="match status" value="2"/>
</dbReference>
<dbReference type="Gene3D" id="3.90.400.10">
    <property type="entry name" value="Oligo-1,6-glucosidase, Domain 2"/>
    <property type="match status" value="1"/>
</dbReference>
<dbReference type="SUPFAM" id="SSF51445">
    <property type="entry name" value="(Trans)glycosidases"/>
    <property type="match status" value="1"/>
</dbReference>
<dbReference type="SUPFAM" id="SSF56112">
    <property type="entry name" value="Protein kinase-like (PK-like)"/>
    <property type="match status" value="1"/>
</dbReference>
<dbReference type="GO" id="GO:0046872">
    <property type="term" value="F:metal ion binding"/>
    <property type="evidence" value="ECO:0007669"/>
    <property type="project" value="UniProtKB-KW"/>
</dbReference>
<evidence type="ECO:0000313" key="17">
    <source>
        <dbReference type="EMBL" id="ALC15341.1"/>
    </source>
</evidence>
<protein>
    <recommendedName>
        <fullName evidence="6">Maltokinase</fullName>
        <ecNumber evidence="4">2.7.1.175</ecNumber>
        <ecNumber evidence="5">5.4.99.16</ecNumber>
    </recommendedName>
    <alternativeName>
        <fullName evidence="14">Maltose alpha-D-glucosyltransferase</fullName>
    </alternativeName>
    <alternativeName>
        <fullName evidence="13">Maltose-1-phosphate synthase</fullName>
    </alternativeName>
</protein>
<keyword evidence="11" id="KW-0067">ATP-binding</keyword>
<reference evidence="17 18" key="1">
    <citation type="submission" date="2015-07" db="EMBL/GenBank/DDBJ databases">
        <title>Isolation and Genomic Characterization of a Novel Halophilic Metal-Reducing Deltaproteobacterium from the Deep Subsurface.</title>
        <authorList>
            <person name="Badalamenti J.P."/>
            <person name="Summers Z.M."/>
            <person name="Gralnick J.A."/>
            <person name="Bond D.R."/>
        </authorList>
    </citation>
    <scope>NUCLEOTIDE SEQUENCE [LARGE SCALE GENOMIC DNA]</scope>
    <source>
        <strain evidence="17 18">WTL</strain>
    </source>
</reference>
<dbReference type="PATRIC" id="fig|1603606.3.peg.601"/>
<dbReference type="SUPFAM" id="SSF51011">
    <property type="entry name" value="Glycosyl hydrolase domain"/>
    <property type="match status" value="1"/>
</dbReference>
<dbReference type="InterPro" id="IPR040999">
    <property type="entry name" value="Mak_N_cap"/>
</dbReference>
<evidence type="ECO:0000256" key="8">
    <source>
        <dbReference type="ARBA" id="ARBA00022723"/>
    </source>
</evidence>
<keyword evidence="17" id="KW-0418">Kinase</keyword>
<dbReference type="AlphaFoldDB" id="A0A0M4CUT2"/>
<dbReference type="OrthoDB" id="9805159at2"/>
<dbReference type="Pfam" id="PF01636">
    <property type="entry name" value="APH"/>
    <property type="match status" value="1"/>
</dbReference>
<comment type="catalytic activity">
    <reaction evidence="15">
        <text>D-maltose + ATP = alpha-maltose 1-phosphate + ADP + H(+)</text>
        <dbReference type="Rhea" id="RHEA:31915"/>
        <dbReference type="ChEBI" id="CHEBI:15378"/>
        <dbReference type="ChEBI" id="CHEBI:17306"/>
        <dbReference type="ChEBI" id="CHEBI:30616"/>
        <dbReference type="ChEBI" id="CHEBI:63576"/>
        <dbReference type="ChEBI" id="CHEBI:456216"/>
        <dbReference type="EC" id="2.7.1.175"/>
    </reaction>
</comment>
<evidence type="ECO:0000256" key="11">
    <source>
        <dbReference type="ARBA" id="ARBA00022840"/>
    </source>
</evidence>
<comment type="similarity">
    <text evidence="2">Belongs to the glycosyl hydrolase 13 family. TreS subfamily.</text>
</comment>
<dbReference type="InterPro" id="IPR013780">
    <property type="entry name" value="Glyco_hydro_b"/>
</dbReference>
<dbReference type="KEGG" id="des:DSOUD_0552"/>
<dbReference type="EMBL" id="CP010802">
    <property type="protein sequence ID" value="ALC15341.1"/>
    <property type="molecule type" value="Genomic_DNA"/>
</dbReference>
<keyword evidence="10" id="KW-0106">Calcium</keyword>
<dbReference type="PANTHER" id="PTHR10357">
    <property type="entry name" value="ALPHA-AMYLASE FAMILY MEMBER"/>
    <property type="match status" value="1"/>
</dbReference>
<feature type="domain" description="Glycosyl hydrolase family 13 catalytic" evidence="16">
    <location>
        <begin position="23"/>
        <end position="417"/>
    </location>
</feature>
<keyword evidence="18" id="KW-1185">Reference proteome</keyword>
<dbReference type="SMART" id="SM00642">
    <property type="entry name" value="Aamy"/>
    <property type="match status" value="1"/>
</dbReference>
<dbReference type="InterPro" id="IPR012811">
    <property type="entry name" value="TreS_maltokin_C_dom"/>
</dbReference>
<dbReference type="GO" id="GO:0005975">
    <property type="term" value="P:carbohydrate metabolic process"/>
    <property type="evidence" value="ECO:0007669"/>
    <property type="project" value="InterPro"/>
</dbReference>
<dbReference type="InterPro" id="IPR002575">
    <property type="entry name" value="Aminoglycoside_PTrfase"/>
</dbReference>
<dbReference type="EC" id="5.4.99.16" evidence="5"/>
<dbReference type="CDD" id="cd11334">
    <property type="entry name" value="AmyAc_TreS"/>
    <property type="match status" value="1"/>
</dbReference>
<evidence type="ECO:0000313" key="18">
    <source>
        <dbReference type="Proteomes" id="UP000057158"/>
    </source>
</evidence>
<accession>A0A0M4CUT2</accession>
<evidence type="ECO:0000256" key="12">
    <source>
        <dbReference type="ARBA" id="ARBA00023235"/>
    </source>
</evidence>
<dbReference type="NCBIfam" id="TIGR02457">
    <property type="entry name" value="TreS_Cterm"/>
    <property type="match status" value="1"/>
</dbReference>
<dbReference type="Gene3D" id="2.60.40.1180">
    <property type="entry name" value="Golgi alpha-mannosidase II"/>
    <property type="match status" value="1"/>
</dbReference>
<evidence type="ECO:0000256" key="6">
    <source>
        <dbReference type="ARBA" id="ARBA00013882"/>
    </source>
</evidence>
<dbReference type="Proteomes" id="UP000057158">
    <property type="component" value="Chromosome"/>
</dbReference>
<dbReference type="InterPro" id="IPR017853">
    <property type="entry name" value="GH"/>
</dbReference>
<dbReference type="GO" id="GO:0016301">
    <property type="term" value="F:kinase activity"/>
    <property type="evidence" value="ECO:0007669"/>
    <property type="project" value="UniProtKB-KW"/>
</dbReference>
<evidence type="ECO:0000256" key="5">
    <source>
        <dbReference type="ARBA" id="ARBA00012619"/>
    </source>
</evidence>
<evidence type="ECO:0000256" key="14">
    <source>
        <dbReference type="ARBA" id="ARBA00031378"/>
    </source>
</evidence>
<evidence type="ECO:0000256" key="7">
    <source>
        <dbReference type="ARBA" id="ARBA00022679"/>
    </source>
</evidence>
<evidence type="ECO:0000256" key="3">
    <source>
        <dbReference type="ARBA" id="ARBA00006219"/>
    </source>
</evidence>
<dbReference type="PANTHER" id="PTHR10357:SF219">
    <property type="entry name" value="MALTOSE ALPHA-D-GLUCOSYLTRANSFERASE"/>
    <property type="match status" value="1"/>
</dbReference>
<sequence>MTAANFDPQGENPDWYKDIVIYQLHVKSFCDGNGDGIGDFKGLIGKLDYLENLGVNALWLLPFYPSPLRDDGYDIADYGQIHPDYGNLSDFKRFLKEAHARSMRVITELVLNHTSDQHAWFQRARNAKPGSSARDFYVWSDTTDRYPDARVIFQDFELSNWTWDPVARAYFWHRFYSHQPDLNFDNPRVHTALLKILDFWFSLGVDGVRLDAIPYLYQREGTNCENLPETYAFLKKLRSHVQEHFPDRMLLAEANQWPEDAARYFGDGDSCHMCFHFPLMPRMYMALEMENSYPVTDILEQTPEIPESCQWALFLRNHDELTLEMVTDEERDYMYHIYVKDPRARVNLGIRRRLAPLLDNDRRKIELMNVLLFTLPGSPIIYYGDEIGMGDNYYLGDRDGVRTPMQWNTDANAGFSRANPQKLFLPLVIDPEYNATALNVATQEQRQSSLLWWMRRAIDLRQSSACFGRGTIRFLTPENVKVLAYIRSLGEEHICVVANLSRHAQMVLLDLSPYAGRVAEDMFSKNRFLPVAESPYSLALGPYGYYVFTLTEPAAEEAAAPPATLLRLKGDSWRGIMEDKGIRTALETRILPAYLPRQRWYGGKDRKIRTLTLVEAIPLSRSPDSPLLLLVEVAYQEGTPETYVLPLAYQRLAEGGGEAPRGAMAHLTLGDSQGVVYDGIYAPSFGIDVLSGIAGRRRQTGSHGQLHADASRELARWWRKGEAESTPKLLETEQSNTSILYNEHFIFKLYRRCQTGVHPDLEIVRYLSEDAVFPHVPAYAGSLEYRRGEEPPLVLGLMQTFVPNQGDAWGHFVDLARHYFERVLLRDQAGKLPPEGPGGFLRAVGTPLPPRLLEVISGVTLEMSGLLGRRTAELHQALSGGKGEAFRPEDFSILYQRSLYQAMQNQARQELRQLQKGASGLSPALQAEVQKVLDLQPQILAGMHAITAGKLSAKRIRIHGDYHLGQVLFTGNDFVMLDFEGEPARPLSERRIKRSPMRDVAGMLRSFQYAAYTALLSGSALRPQVTETLTPWADRWYEAVSVSFLQGYLGAMEDSDLLPRQPEELEKLLLPFLLQKAVYELGYERNNRPAWLLIPLRGIQLLCGE</sequence>
<dbReference type="InterPro" id="IPR006047">
    <property type="entry name" value="GH13_cat_dom"/>
</dbReference>
<comment type="catalytic activity">
    <reaction evidence="1">
        <text>D-maltose = alpha,alpha-trehalose</text>
        <dbReference type="Rhea" id="RHEA:15145"/>
        <dbReference type="ChEBI" id="CHEBI:16551"/>
        <dbReference type="ChEBI" id="CHEBI:17306"/>
        <dbReference type="EC" id="5.4.99.16"/>
    </reaction>
</comment>
<dbReference type="GO" id="GO:0005524">
    <property type="term" value="F:ATP binding"/>
    <property type="evidence" value="ECO:0007669"/>
    <property type="project" value="UniProtKB-KW"/>
</dbReference>
<keyword evidence="8" id="KW-0479">Metal-binding</keyword>
<dbReference type="NCBIfam" id="TIGR02456">
    <property type="entry name" value="treS_nterm"/>
    <property type="match status" value="1"/>
</dbReference>
<keyword evidence="7" id="KW-0808">Transferase</keyword>
<dbReference type="RefSeq" id="WP_053549556.1">
    <property type="nucleotide sequence ID" value="NZ_CP010802.1"/>
</dbReference>
<comment type="similarity">
    <text evidence="3">Belongs to the aminoglycoside phosphotransferase family.</text>
</comment>
<evidence type="ECO:0000256" key="9">
    <source>
        <dbReference type="ARBA" id="ARBA00022741"/>
    </source>
</evidence>
<evidence type="ECO:0000256" key="13">
    <source>
        <dbReference type="ARBA" id="ARBA00031251"/>
    </source>
</evidence>
<dbReference type="Gene3D" id="3.20.20.80">
    <property type="entry name" value="Glycosidases"/>
    <property type="match status" value="1"/>
</dbReference>
<evidence type="ECO:0000256" key="4">
    <source>
        <dbReference type="ARBA" id="ARBA00011962"/>
    </source>
</evidence>
<dbReference type="EC" id="2.7.1.175" evidence="4"/>
<evidence type="ECO:0000256" key="15">
    <source>
        <dbReference type="ARBA" id="ARBA00049067"/>
    </source>
</evidence>
<dbReference type="InterPro" id="IPR012810">
    <property type="entry name" value="TreS/a-amylase_N"/>
</dbReference>
<evidence type="ECO:0000256" key="10">
    <source>
        <dbReference type="ARBA" id="ARBA00022837"/>
    </source>
</evidence>
<evidence type="ECO:0000256" key="1">
    <source>
        <dbReference type="ARBA" id="ARBA00001595"/>
    </source>
</evidence>
<gene>
    <name evidence="17" type="primary">treS</name>
    <name evidence="17" type="ORF">DSOUD_0552</name>
</gene>
<organism evidence="17 18">
    <name type="scientific">Desulfuromonas soudanensis</name>
    <dbReference type="NCBI Taxonomy" id="1603606"/>
    <lineage>
        <taxon>Bacteria</taxon>
        <taxon>Pseudomonadati</taxon>
        <taxon>Thermodesulfobacteriota</taxon>
        <taxon>Desulfuromonadia</taxon>
        <taxon>Desulfuromonadales</taxon>
        <taxon>Desulfuromonadaceae</taxon>
        <taxon>Desulfuromonas</taxon>
    </lineage>
</organism>
<dbReference type="GO" id="GO:0047471">
    <property type="term" value="F:maltose alpha-D-glucosyltransferase activity"/>
    <property type="evidence" value="ECO:0007669"/>
    <property type="project" value="UniProtKB-EC"/>
</dbReference>
<keyword evidence="9" id="KW-0547">Nucleotide-binding</keyword>
<evidence type="ECO:0000256" key="2">
    <source>
        <dbReference type="ARBA" id="ARBA00005496"/>
    </source>
</evidence>
<evidence type="ECO:0000259" key="16">
    <source>
        <dbReference type="SMART" id="SM00642"/>
    </source>
</evidence>
<dbReference type="InterPro" id="IPR045857">
    <property type="entry name" value="O16G_dom_2"/>
</dbReference>
<dbReference type="STRING" id="1603606.DSOUD_0552"/>
<dbReference type="Pfam" id="PF16657">
    <property type="entry name" value="Malt_amylase_C"/>
    <property type="match status" value="1"/>
</dbReference>